<dbReference type="Proteomes" id="UP000001917">
    <property type="component" value="Chromosome"/>
</dbReference>
<proteinExistence type="predicted"/>
<dbReference type="InterPro" id="IPR026838">
    <property type="entry name" value="YheC/D"/>
</dbReference>
<evidence type="ECO:0008006" key="3">
    <source>
        <dbReference type="Google" id="ProtNLM"/>
    </source>
</evidence>
<dbReference type="AlphaFoldDB" id="C8WWN6"/>
<dbReference type="Pfam" id="PF14398">
    <property type="entry name" value="ATPgrasp_YheCD"/>
    <property type="match status" value="1"/>
</dbReference>
<dbReference type="SUPFAM" id="SSF56059">
    <property type="entry name" value="Glutathione synthetase ATP-binding domain-like"/>
    <property type="match status" value="1"/>
</dbReference>
<organism evidence="1 2">
    <name type="scientific">Alicyclobacillus acidocaldarius subsp. acidocaldarius (strain ATCC 27009 / DSM 446 / BCRC 14685 / JCM 5260 / KCTC 1825 / NBRC 15652 / NCIMB 11725 / NRRL B-14509 / 104-IA)</name>
    <name type="common">Bacillus acidocaldarius</name>
    <dbReference type="NCBI Taxonomy" id="521098"/>
    <lineage>
        <taxon>Bacteria</taxon>
        <taxon>Bacillati</taxon>
        <taxon>Bacillota</taxon>
        <taxon>Bacilli</taxon>
        <taxon>Bacillales</taxon>
        <taxon>Alicyclobacillaceae</taxon>
        <taxon>Alicyclobacillus</taxon>
    </lineage>
</organism>
<gene>
    <name evidence="1" type="ordered locus">Aaci_1482</name>
</gene>
<dbReference type="eggNOG" id="COG0189">
    <property type="taxonomic scope" value="Bacteria"/>
</dbReference>
<dbReference type="HOGENOM" id="CLU_044334_0_0_9"/>
<name>C8WWN6_ALIAD</name>
<keyword evidence="2" id="KW-1185">Reference proteome</keyword>
<evidence type="ECO:0000313" key="2">
    <source>
        <dbReference type="Proteomes" id="UP000001917"/>
    </source>
</evidence>
<sequence>MMSQAFHGSVHDGQAGEIAWRHDGPAFAILTAEHPSGFAGSRRYFRDIIAAGQKRGFLVYVITPPSVSEGSFWQGYVRLGYRNWKPMWLPRPLAVYNRIPNRALEASAAVQRARATLQAMGIPFFNHRYFNKAKIYEAVRRAGLGQHLPETRMFTGAESVMDLLSRHQAVYLKPVGGSIGRGIVRVERRGDAFDVWAQRAERAEHWAIHDLRELDEALRRARLPGAYVAQAAVPVIRFDGRPCDARVLLQRPGASWQVVGYGIRVSGEESITSHVPNGGHIADRWTVLRQVFGSCSEDVDARLVSFTRSAAAAIERSMPGHVREMSIDVGIDEAGHPWLFEANAKPMRFDEPDIARRASAGVIEILRNLAGISR</sequence>
<dbReference type="STRING" id="521098.Aaci_1482"/>
<reference evidence="2" key="1">
    <citation type="submission" date="2009-09" db="EMBL/GenBank/DDBJ databases">
        <title>The complete chromosome of Alicyclobacillus acidocaldarius subsp. acidocaldarius DSM 446.</title>
        <authorList>
            <consortium name="US DOE Joint Genome Institute (JGI-PGF)"/>
            <person name="Lucas S."/>
            <person name="Copeland A."/>
            <person name="Lapidus A."/>
            <person name="Glavina del Rio T."/>
            <person name="Dalin E."/>
            <person name="Tice H."/>
            <person name="Bruce D."/>
            <person name="Goodwin L."/>
            <person name="Pitluck S."/>
            <person name="Kyrpides N."/>
            <person name="Mavromatis K."/>
            <person name="Ivanova N."/>
            <person name="Ovchinnikova G."/>
            <person name="Chertkov O."/>
            <person name="Sims D."/>
            <person name="Brettin T."/>
            <person name="Detter J.C."/>
            <person name="Han C."/>
            <person name="Larimer F."/>
            <person name="Land M."/>
            <person name="Hauser L."/>
            <person name="Markowitz V."/>
            <person name="Cheng J.-F."/>
            <person name="Hugenholtz P."/>
            <person name="Woyke T."/>
            <person name="Wu D."/>
            <person name="Pukall R."/>
            <person name="Klenk H.-P."/>
            <person name="Eisen J.A."/>
        </authorList>
    </citation>
    <scope>NUCLEOTIDE SEQUENCE [LARGE SCALE GENOMIC DNA]</scope>
    <source>
        <strain evidence="2">ATCC 27009 / DSM 446 / BCRC 14685 / JCM 5260 / KCTC 1825 / NBRC 15652 / NCIMB 11725 / NRRL B-14509 / 104-IA</strain>
    </source>
</reference>
<dbReference type="EMBL" id="CP001727">
    <property type="protein sequence ID" value="ACV58507.1"/>
    <property type="molecule type" value="Genomic_DNA"/>
</dbReference>
<evidence type="ECO:0000313" key="1">
    <source>
        <dbReference type="EMBL" id="ACV58507.1"/>
    </source>
</evidence>
<protein>
    <recommendedName>
        <fullName evidence="3">ATP-grasp domain-containing protein</fullName>
    </recommendedName>
</protein>
<dbReference type="KEGG" id="aac:Aaci_1482"/>
<reference evidence="1 2" key="2">
    <citation type="journal article" date="2010" name="Stand. Genomic Sci.">
        <title>Complete genome sequence of Alicyclobacillus acidocaldarius type strain (104-IA).</title>
        <authorList>
            <person name="Mavromatis K."/>
            <person name="Sikorski J."/>
            <person name="Lapidus A."/>
            <person name="Glavina Del Rio T."/>
            <person name="Copeland A."/>
            <person name="Tice H."/>
            <person name="Cheng J.F."/>
            <person name="Lucas S."/>
            <person name="Chen F."/>
            <person name="Nolan M."/>
            <person name="Bruce D."/>
            <person name="Goodwin L."/>
            <person name="Pitluck S."/>
            <person name="Ivanova N."/>
            <person name="Ovchinnikova G."/>
            <person name="Pati A."/>
            <person name="Chen A."/>
            <person name="Palaniappan K."/>
            <person name="Land M."/>
            <person name="Hauser L."/>
            <person name="Chang Y.J."/>
            <person name="Jeffries C.D."/>
            <person name="Chain P."/>
            <person name="Meincke L."/>
            <person name="Sims D."/>
            <person name="Chertkov O."/>
            <person name="Han C."/>
            <person name="Brettin T."/>
            <person name="Detter J.C."/>
            <person name="Wahrenburg C."/>
            <person name="Rohde M."/>
            <person name="Pukall R."/>
            <person name="Goker M."/>
            <person name="Bristow J."/>
            <person name="Eisen J.A."/>
            <person name="Markowitz V."/>
            <person name="Hugenholtz P."/>
            <person name="Klenk H.P."/>
            <person name="Kyrpides N.C."/>
        </authorList>
    </citation>
    <scope>NUCLEOTIDE SEQUENCE [LARGE SCALE GENOMIC DNA]</scope>
    <source>
        <strain evidence="2">ATCC 27009 / DSM 446 / BCRC 14685 / JCM 5260 / KCTC 1825 / NBRC 15652 / NCIMB 11725 / NRRL B-14509 / 104-IA</strain>
    </source>
</reference>
<accession>C8WWN6</accession>